<proteinExistence type="predicted"/>
<comment type="caution">
    <text evidence="2">The sequence shown here is derived from an EMBL/GenBank/DDBJ whole genome shotgun (WGS) entry which is preliminary data.</text>
</comment>
<dbReference type="EMBL" id="MOMC01000061">
    <property type="protein sequence ID" value="ONH25283.1"/>
    <property type="molecule type" value="Genomic_DNA"/>
</dbReference>
<name>A0A1V2I471_9ACTN</name>
<dbReference type="InterPro" id="IPR036390">
    <property type="entry name" value="WH_DNA-bd_sf"/>
</dbReference>
<evidence type="ECO:0000259" key="1">
    <source>
        <dbReference type="Pfam" id="PF01638"/>
    </source>
</evidence>
<keyword evidence="3" id="KW-1185">Reference proteome</keyword>
<evidence type="ECO:0000313" key="2">
    <source>
        <dbReference type="EMBL" id="ONH25283.1"/>
    </source>
</evidence>
<gene>
    <name evidence="2" type="ORF">BL253_27815</name>
</gene>
<dbReference type="Gene3D" id="1.10.10.10">
    <property type="entry name" value="Winged helix-like DNA-binding domain superfamily/Winged helix DNA-binding domain"/>
    <property type="match status" value="1"/>
</dbReference>
<feature type="domain" description="HTH hxlR-type" evidence="1">
    <location>
        <begin position="62"/>
        <end position="119"/>
    </location>
</feature>
<dbReference type="InterPro" id="IPR002577">
    <property type="entry name" value="HTH_HxlR"/>
</dbReference>
<dbReference type="InterPro" id="IPR036388">
    <property type="entry name" value="WH-like_DNA-bd_sf"/>
</dbReference>
<reference evidence="3" key="1">
    <citation type="submission" date="2016-10" db="EMBL/GenBank/DDBJ databases">
        <title>Frankia sp. NRRL B-16386 Genome sequencing.</title>
        <authorList>
            <person name="Ghodhbane-Gtari F."/>
            <person name="Swanson E."/>
            <person name="Gueddou A."/>
            <person name="Hezbri K."/>
            <person name="Ktari K."/>
            <person name="Nouioui I."/>
            <person name="Morris K."/>
            <person name="Simpson S."/>
            <person name="Abebe-Akele F."/>
            <person name="Thomas K."/>
            <person name="Gtari M."/>
            <person name="Tisa L.S."/>
        </authorList>
    </citation>
    <scope>NUCLEOTIDE SEQUENCE [LARGE SCALE GENOMIC DNA]</scope>
    <source>
        <strain evidence="3">NRRL B-16386</strain>
    </source>
</reference>
<dbReference type="OrthoDB" id="3214436at2"/>
<dbReference type="Pfam" id="PF01638">
    <property type="entry name" value="HxlR"/>
    <property type="match status" value="1"/>
</dbReference>
<sequence length="149" mass="17486">MTLDEKLSDSDRRILLHDLRLTLAPEWLPDVLVALYREPLSYTALLGMLRSYEVVRGQWPPPVLRGPVLHRALRWMKERGLVESERGQQWPFTTVYRLTPPAMELAGLVLPLAEWAAAHEDLLELDRRIWAERRRQRQNGTKGRRSRSR</sequence>
<dbReference type="RefSeq" id="WP_076820349.1">
    <property type="nucleotide sequence ID" value="NZ_MOMC01000061.1"/>
</dbReference>
<organism evidence="2 3">
    <name type="scientific">Pseudofrankia asymbiotica</name>
    <dbReference type="NCBI Taxonomy" id="1834516"/>
    <lineage>
        <taxon>Bacteria</taxon>
        <taxon>Bacillati</taxon>
        <taxon>Actinomycetota</taxon>
        <taxon>Actinomycetes</taxon>
        <taxon>Frankiales</taxon>
        <taxon>Frankiaceae</taxon>
        <taxon>Pseudofrankia</taxon>
    </lineage>
</organism>
<dbReference type="Proteomes" id="UP000188929">
    <property type="component" value="Unassembled WGS sequence"/>
</dbReference>
<evidence type="ECO:0000313" key="3">
    <source>
        <dbReference type="Proteomes" id="UP000188929"/>
    </source>
</evidence>
<accession>A0A1V2I471</accession>
<protein>
    <submittedName>
        <fullName evidence="2">Transcriptional regulator</fullName>
    </submittedName>
</protein>
<dbReference type="AlphaFoldDB" id="A0A1V2I471"/>
<dbReference type="SUPFAM" id="SSF46785">
    <property type="entry name" value="Winged helix' DNA-binding domain"/>
    <property type="match status" value="1"/>
</dbReference>